<protein>
    <recommendedName>
        <fullName evidence="5">Oxidoreductase</fullName>
    </recommendedName>
</protein>
<accession>A0A1V2I7H4</accession>
<reference evidence="4" key="1">
    <citation type="submission" date="2016-10" db="EMBL/GenBank/DDBJ databases">
        <title>Frankia sp. NRRL B-16386 Genome sequencing.</title>
        <authorList>
            <person name="Ghodhbane-Gtari F."/>
            <person name="Swanson E."/>
            <person name="Gueddou A."/>
            <person name="Hezbri K."/>
            <person name="Ktari K."/>
            <person name="Nouioui I."/>
            <person name="Morris K."/>
            <person name="Simpson S."/>
            <person name="Abebe-Akele F."/>
            <person name="Thomas K."/>
            <person name="Gtari M."/>
            <person name="Tisa L.S."/>
        </authorList>
    </citation>
    <scope>NUCLEOTIDE SEQUENCE [LARGE SCALE GENOMIC DNA]</scope>
    <source>
        <strain evidence="4">NRRL B-16386</strain>
    </source>
</reference>
<evidence type="ECO:0000256" key="2">
    <source>
        <dbReference type="ARBA" id="ARBA00023002"/>
    </source>
</evidence>
<dbReference type="AlphaFoldDB" id="A0A1V2I7H4"/>
<dbReference type="PRINTS" id="PR00080">
    <property type="entry name" value="SDRFAMILY"/>
</dbReference>
<dbReference type="InterPro" id="IPR002347">
    <property type="entry name" value="SDR_fam"/>
</dbReference>
<dbReference type="PANTHER" id="PTHR24321:SF8">
    <property type="entry name" value="ESTRADIOL 17-BETA-DEHYDROGENASE 8-RELATED"/>
    <property type="match status" value="1"/>
</dbReference>
<keyword evidence="4" id="KW-1185">Reference proteome</keyword>
<evidence type="ECO:0000313" key="3">
    <source>
        <dbReference type="EMBL" id="ONH27990.1"/>
    </source>
</evidence>
<organism evidence="3 4">
    <name type="scientific">Pseudofrankia asymbiotica</name>
    <dbReference type="NCBI Taxonomy" id="1834516"/>
    <lineage>
        <taxon>Bacteria</taxon>
        <taxon>Bacillati</taxon>
        <taxon>Actinomycetota</taxon>
        <taxon>Actinomycetes</taxon>
        <taxon>Frankiales</taxon>
        <taxon>Frankiaceae</taxon>
        <taxon>Pseudofrankia</taxon>
    </lineage>
</organism>
<name>A0A1V2I7H4_9ACTN</name>
<dbReference type="CDD" id="cd05233">
    <property type="entry name" value="SDR_c"/>
    <property type="match status" value="1"/>
</dbReference>
<evidence type="ECO:0000313" key="4">
    <source>
        <dbReference type="Proteomes" id="UP000188929"/>
    </source>
</evidence>
<dbReference type="EMBL" id="MOMC01000043">
    <property type="protein sequence ID" value="ONH27990.1"/>
    <property type="molecule type" value="Genomic_DNA"/>
</dbReference>
<proteinExistence type="inferred from homology"/>
<keyword evidence="2" id="KW-0560">Oxidoreductase</keyword>
<dbReference type="SUPFAM" id="SSF51735">
    <property type="entry name" value="NAD(P)-binding Rossmann-fold domains"/>
    <property type="match status" value="1"/>
</dbReference>
<dbReference type="Pfam" id="PF13561">
    <property type="entry name" value="adh_short_C2"/>
    <property type="match status" value="1"/>
</dbReference>
<dbReference type="PRINTS" id="PR00081">
    <property type="entry name" value="GDHRDH"/>
</dbReference>
<sequence>MRLRDKVVVITGAGGGMGRASTLLFAREGARVIATDLNEASGLETRRLAAEAGLSCEFVQGDVTDPADVARVLDVAMSQHGRLDVLFNNAGGGAVGATGDLTKVSDDEVEACIALNLKGPIHGCRAAIPLMIAGGGGVIVSTASITGMRGQNTLGVYGAAKAGVINLTQYVAWEYGPVGIRANAICPGAIQTPALERSMMSNPRTRPVMEYFRHQSPLHRVGRPEDIAETALFLASDASAHITGQAIPVDGGMTCGTFLDPARIRALAEDVLRDGAAPTATDPTATDPAGATS</sequence>
<dbReference type="Proteomes" id="UP000188929">
    <property type="component" value="Unassembled WGS sequence"/>
</dbReference>
<dbReference type="Gene3D" id="3.40.50.720">
    <property type="entry name" value="NAD(P)-binding Rossmann-like Domain"/>
    <property type="match status" value="1"/>
</dbReference>
<comment type="caution">
    <text evidence="3">The sequence shown here is derived from an EMBL/GenBank/DDBJ whole genome shotgun (WGS) entry which is preliminary data.</text>
</comment>
<dbReference type="RefSeq" id="WP_076818801.1">
    <property type="nucleotide sequence ID" value="NZ_MOMC01000043.1"/>
</dbReference>
<comment type="similarity">
    <text evidence="1">Belongs to the short-chain dehydrogenases/reductases (SDR) family.</text>
</comment>
<gene>
    <name evidence="3" type="ORF">BL253_20495</name>
</gene>
<dbReference type="NCBIfam" id="NF005559">
    <property type="entry name" value="PRK07231.1"/>
    <property type="match status" value="1"/>
</dbReference>
<dbReference type="PANTHER" id="PTHR24321">
    <property type="entry name" value="DEHYDROGENASES, SHORT CHAIN"/>
    <property type="match status" value="1"/>
</dbReference>
<dbReference type="FunFam" id="3.40.50.720:FF:000084">
    <property type="entry name" value="Short-chain dehydrogenase reductase"/>
    <property type="match status" value="1"/>
</dbReference>
<dbReference type="InterPro" id="IPR036291">
    <property type="entry name" value="NAD(P)-bd_dom_sf"/>
</dbReference>
<evidence type="ECO:0008006" key="5">
    <source>
        <dbReference type="Google" id="ProtNLM"/>
    </source>
</evidence>
<dbReference type="STRING" id="1834516.BL253_20495"/>
<dbReference type="GO" id="GO:0016491">
    <property type="term" value="F:oxidoreductase activity"/>
    <property type="evidence" value="ECO:0007669"/>
    <property type="project" value="UniProtKB-KW"/>
</dbReference>
<evidence type="ECO:0000256" key="1">
    <source>
        <dbReference type="ARBA" id="ARBA00006484"/>
    </source>
</evidence>